<feature type="non-terminal residue" evidence="2">
    <location>
        <position position="1"/>
    </location>
</feature>
<feature type="region of interest" description="Disordered" evidence="1">
    <location>
        <begin position="57"/>
        <end position="170"/>
    </location>
</feature>
<dbReference type="AlphaFoldDB" id="A0AAV2RGL0"/>
<organism evidence="2 3">
    <name type="scientific">Meganyctiphanes norvegica</name>
    <name type="common">Northern krill</name>
    <name type="synonym">Thysanopoda norvegica</name>
    <dbReference type="NCBI Taxonomy" id="48144"/>
    <lineage>
        <taxon>Eukaryota</taxon>
        <taxon>Metazoa</taxon>
        <taxon>Ecdysozoa</taxon>
        <taxon>Arthropoda</taxon>
        <taxon>Crustacea</taxon>
        <taxon>Multicrustacea</taxon>
        <taxon>Malacostraca</taxon>
        <taxon>Eumalacostraca</taxon>
        <taxon>Eucarida</taxon>
        <taxon>Euphausiacea</taxon>
        <taxon>Euphausiidae</taxon>
        <taxon>Meganyctiphanes</taxon>
    </lineage>
</organism>
<evidence type="ECO:0000313" key="2">
    <source>
        <dbReference type="EMBL" id="CAL4124446.1"/>
    </source>
</evidence>
<evidence type="ECO:0000256" key="1">
    <source>
        <dbReference type="SAM" id="MobiDB-lite"/>
    </source>
</evidence>
<reference evidence="2 3" key="1">
    <citation type="submission" date="2024-05" db="EMBL/GenBank/DDBJ databases">
        <authorList>
            <person name="Wallberg A."/>
        </authorList>
    </citation>
    <scope>NUCLEOTIDE SEQUENCE [LARGE SCALE GENOMIC DNA]</scope>
</reference>
<dbReference type="Proteomes" id="UP001497623">
    <property type="component" value="Unassembled WGS sequence"/>
</dbReference>
<feature type="compositionally biased region" description="Basic and acidic residues" evidence="1">
    <location>
        <begin position="146"/>
        <end position="170"/>
    </location>
</feature>
<evidence type="ECO:0000313" key="3">
    <source>
        <dbReference type="Proteomes" id="UP001497623"/>
    </source>
</evidence>
<gene>
    <name evidence="2" type="ORF">MNOR_LOCUS24517</name>
</gene>
<accession>A0AAV2RGL0</accession>
<comment type="caution">
    <text evidence="2">The sequence shown here is derived from an EMBL/GenBank/DDBJ whole genome shotgun (WGS) entry which is preliminary data.</text>
</comment>
<feature type="non-terminal residue" evidence="2">
    <location>
        <position position="170"/>
    </location>
</feature>
<keyword evidence="3" id="KW-1185">Reference proteome</keyword>
<sequence>VSGVAKSVGTCKKLGGRCVPSTRSCQHVISKAKCLAGKTCCATQAIAERQFNKKVGREKIVNKNPAGKTPTKIKNKNKPKKGKIGKKTKKTKKKNKLTKGKVGRKTNKIKNTNRPNNIKIYKKTRKIQKIKDDDKRTRKIQGNRNNKGDKGNGNRTKKVEERKERNQEIK</sequence>
<name>A0AAV2RGL0_MEGNR</name>
<proteinExistence type="predicted"/>
<feature type="compositionally biased region" description="Basic residues" evidence="1">
    <location>
        <begin position="71"/>
        <end position="108"/>
    </location>
</feature>
<dbReference type="EMBL" id="CAXKWB010022581">
    <property type="protein sequence ID" value="CAL4124446.1"/>
    <property type="molecule type" value="Genomic_DNA"/>
</dbReference>
<protein>
    <submittedName>
        <fullName evidence="2">Uncharacterized protein</fullName>
    </submittedName>
</protein>